<keyword evidence="2" id="KW-1185">Reference proteome</keyword>
<evidence type="ECO:0000313" key="1">
    <source>
        <dbReference type="EMBL" id="GBM46413.1"/>
    </source>
</evidence>
<organism evidence="1 2">
    <name type="scientific">Araneus ventricosus</name>
    <name type="common">Orbweaver spider</name>
    <name type="synonym">Epeira ventricosa</name>
    <dbReference type="NCBI Taxonomy" id="182803"/>
    <lineage>
        <taxon>Eukaryota</taxon>
        <taxon>Metazoa</taxon>
        <taxon>Ecdysozoa</taxon>
        <taxon>Arthropoda</taxon>
        <taxon>Chelicerata</taxon>
        <taxon>Arachnida</taxon>
        <taxon>Araneae</taxon>
        <taxon>Araneomorphae</taxon>
        <taxon>Entelegynae</taxon>
        <taxon>Araneoidea</taxon>
        <taxon>Araneidae</taxon>
        <taxon>Araneus</taxon>
    </lineage>
</organism>
<sequence length="122" mass="13301">MHVLPANTTFCKKSRSVGNGVKPNSRPWNMVDRRHVSVTLQQHQQLASLEKSAAPLVLMVLLRIRRGGTNIRMGNYLPFSGALMSIKPFFSLHSRFGAIPDFGAMGSCPVCPPLGTLTIVVA</sequence>
<protein>
    <submittedName>
        <fullName evidence="1">Uncharacterized protein</fullName>
    </submittedName>
</protein>
<gene>
    <name evidence="1" type="ORF">AVEN_161001_1</name>
</gene>
<accession>A0A4Y2FYK9</accession>
<name>A0A4Y2FYK9_ARAVE</name>
<evidence type="ECO:0000313" key="2">
    <source>
        <dbReference type="Proteomes" id="UP000499080"/>
    </source>
</evidence>
<proteinExistence type="predicted"/>
<comment type="caution">
    <text evidence="1">The sequence shown here is derived from an EMBL/GenBank/DDBJ whole genome shotgun (WGS) entry which is preliminary data.</text>
</comment>
<dbReference type="EMBL" id="BGPR01001136">
    <property type="protein sequence ID" value="GBM46413.1"/>
    <property type="molecule type" value="Genomic_DNA"/>
</dbReference>
<dbReference type="Proteomes" id="UP000499080">
    <property type="component" value="Unassembled WGS sequence"/>
</dbReference>
<dbReference type="AlphaFoldDB" id="A0A4Y2FYK9"/>
<reference evidence="1 2" key="1">
    <citation type="journal article" date="2019" name="Sci. Rep.">
        <title>Orb-weaving spider Araneus ventricosus genome elucidates the spidroin gene catalogue.</title>
        <authorList>
            <person name="Kono N."/>
            <person name="Nakamura H."/>
            <person name="Ohtoshi R."/>
            <person name="Moran D.A.P."/>
            <person name="Shinohara A."/>
            <person name="Yoshida Y."/>
            <person name="Fujiwara M."/>
            <person name="Mori M."/>
            <person name="Tomita M."/>
            <person name="Arakawa K."/>
        </authorList>
    </citation>
    <scope>NUCLEOTIDE SEQUENCE [LARGE SCALE GENOMIC DNA]</scope>
</reference>